<keyword evidence="2" id="KW-1185">Reference proteome</keyword>
<organism evidence="1 2">
    <name type="scientific">Gossypium australe</name>
    <dbReference type="NCBI Taxonomy" id="47621"/>
    <lineage>
        <taxon>Eukaryota</taxon>
        <taxon>Viridiplantae</taxon>
        <taxon>Streptophyta</taxon>
        <taxon>Embryophyta</taxon>
        <taxon>Tracheophyta</taxon>
        <taxon>Spermatophyta</taxon>
        <taxon>Magnoliopsida</taxon>
        <taxon>eudicotyledons</taxon>
        <taxon>Gunneridae</taxon>
        <taxon>Pentapetalae</taxon>
        <taxon>rosids</taxon>
        <taxon>malvids</taxon>
        <taxon>Malvales</taxon>
        <taxon>Malvaceae</taxon>
        <taxon>Malvoideae</taxon>
        <taxon>Gossypium</taxon>
    </lineage>
</organism>
<dbReference type="Proteomes" id="UP000325315">
    <property type="component" value="Unassembled WGS sequence"/>
</dbReference>
<protein>
    <submittedName>
        <fullName evidence="1">Uncharacterized protein</fullName>
    </submittedName>
</protein>
<comment type="caution">
    <text evidence="1">The sequence shown here is derived from an EMBL/GenBank/DDBJ whole genome shotgun (WGS) entry which is preliminary data.</text>
</comment>
<reference evidence="2" key="1">
    <citation type="journal article" date="2019" name="Plant Biotechnol. J.">
        <title>Genome sequencing of the Australian wild diploid species Gossypium australe highlights disease resistance and delayed gland morphogenesis.</title>
        <authorList>
            <person name="Cai Y."/>
            <person name="Cai X."/>
            <person name="Wang Q."/>
            <person name="Wang P."/>
            <person name="Zhang Y."/>
            <person name="Cai C."/>
            <person name="Xu Y."/>
            <person name="Wang K."/>
            <person name="Zhou Z."/>
            <person name="Wang C."/>
            <person name="Geng S."/>
            <person name="Li B."/>
            <person name="Dong Q."/>
            <person name="Hou Y."/>
            <person name="Wang H."/>
            <person name="Ai P."/>
            <person name="Liu Z."/>
            <person name="Yi F."/>
            <person name="Sun M."/>
            <person name="An G."/>
            <person name="Cheng J."/>
            <person name="Zhang Y."/>
            <person name="Shi Q."/>
            <person name="Xie Y."/>
            <person name="Shi X."/>
            <person name="Chang Y."/>
            <person name="Huang F."/>
            <person name="Chen Y."/>
            <person name="Hong S."/>
            <person name="Mi L."/>
            <person name="Sun Q."/>
            <person name="Zhang L."/>
            <person name="Zhou B."/>
            <person name="Peng R."/>
            <person name="Zhang X."/>
            <person name="Liu F."/>
        </authorList>
    </citation>
    <scope>NUCLEOTIDE SEQUENCE [LARGE SCALE GENOMIC DNA]</scope>
    <source>
        <strain evidence="2">cv. PA1801</strain>
    </source>
</reference>
<dbReference type="AlphaFoldDB" id="A0A5B6VTI9"/>
<name>A0A5B6VTI9_9ROSI</name>
<proteinExistence type="predicted"/>
<sequence>MPNLKLISAPRIGKGLWILSKIHWIDEYNSMRMRYASLVNNDSCRFGTSVWSSSESNAVMADIDPGINFMIFHSFVLPQLHFYLKHIS</sequence>
<accession>A0A5B6VTI9</accession>
<evidence type="ECO:0000313" key="1">
    <source>
        <dbReference type="EMBL" id="KAA3472471.1"/>
    </source>
</evidence>
<evidence type="ECO:0000313" key="2">
    <source>
        <dbReference type="Proteomes" id="UP000325315"/>
    </source>
</evidence>
<dbReference type="EMBL" id="SMMG02000005">
    <property type="protein sequence ID" value="KAA3472471.1"/>
    <property type="molecule type" value="Genomic_DNA"/>
</dbReference>
<gene>
    <name evidence="1" type="ORF">EPI10_022949</name>
</gene>